<evidence type="ECO:0000313" key="3">
    <source>
        <dbReference type="Proteomes" id="UP001190700"/>
    </source>
</evidence>
<proteinExistence type="predicted"/>
<evidence type="ECO:0000313" key="2">
    <source>
        <dbReference type="EMBL" id="KAK3251147.1"/>
    </source>
</evidence>
<keyword evidence="3" id="KW-1185">Reference proteome</keyword>
<feature type="compositionally biased region" description="Basic and acidic residues" evidence="1">
    <location>
        <begin position="85"/>
        <end position="102"/>
    </location>
</feature>
<sequence length="324" mass="35123">MTPQSGCCCREVSMQAAAQAATTMVQANTQLRDAQEIAKTLQLRVGSLYCKHAEEIKQLRLSVQFQGKKQAGASNPVAVGLPSQPDRRHSAVEVRGTRDKSFEAPVSGELRSGETEGNGEEVNDESDEECWTLTDEILHAKDFITRSGRLEAMVMKASSGSAVSRYLNSFLPRWGRYGHLFGPKLTPLENSVMDSPHTTAEESLRRDIQRLMLFLARTSLEASIGGSSTEGTLAQFLADQSAQVAAVALSAELPVHAVKMLQVLGMERTNQILKAMAPEHAAPVVLAMDRATAVETMAEMRPQIFVARIVEAAQGIDKVSDAPS</sequence>
<accession>A0AAE0C9Y9</accession>
<reference evidence="2 3" key="1">
    <citation type="journal article" date="2015" name="Genome Biol. Evol.">
        <title>Comparative Genomics of a Bacterivorous Green Alga Reveals Evolutionary Causalities and Consequences of Phago-Mixotrophic Mode of Nutrition.</title>
        <authorList>
            <person name="Burns J.A."/>
            <person name="Paasch A."/>
            <person name="Narechania A."/>
            <person name="Kim E."/>
        </authorList>
    </citation>
    <scope>NUCLEOTIDE SEQUENCE [LARGE SCALE GENOMIC DNA]</scope>
    <source>
        <strain evidence="2 3">PLY_AMNH</strain>
    </source>
</reference>
<feature type="region of interest" description="Disordered" evidence="1">
    <location>
        <begin position="72"/>
        <end position="127"/>
    </location>
</feature>
<organism evidence="2 3">
    <name type="scientific">Cymbomonas tetramitiformis</name>
    <dbReference type="NCBI Taxonomy" id="36881"/>
    <lineage>
        <taxon>Eukaryota</taxon>
        <taxon>Viridiplantae</taxon>
        <taxon>Chlorophyta</taxon>
        <taxon>Pyramimonadophyceae</taxon>
        <taxon>Pyramimonadales</taxon>
        <taxon>Pyramimonadaceae</taxon>
        <taxon>Cymbomonas</taxon>
    </lineage>
</organism>
<feature type="compositionally biased region" description="Acidic residues" evidence="1">
    <location>
        <begin position="117"/>
        <end position="127"/>
    </location>
</feature>
<evidence type="ECO:0000256" key="1">
    <source>
        <dbReference type="SAM" id="MobiDB-lite"/>
    </source>
</evidence>
<evidence type="ECO:0008006" key="4">
    <source>
        <dbReference type="Google" id="ProtNLM"/>
    </source>
</evidence>
<dbReference type="Proteomes" id="UP001190700">
    <property type="component" value="Unassembled WGS sequence"/>
</dbReference>
<comment type="caution">
    <text evidence="2">The sequence shown here is derived from an EMBL/GenBank/DDBJ whole genome shotgun (WGS) entry which is preliminary data.</text>
</comment>
<dbReference type="AlphaFoldDB" id="A0AAE0C9Y9"/>
<gene>
    <name evidence="2" type="ORF">CYMTET_39506</name>
</gene>
<dbReference type="SUPFAM" id="SSF158791">
    <property type="entry name" value="MgtE N-terminal domain-like"/>
    <property type="match status" value="1"/>
</dbReference>
<dbReference type="EMBL" id="LGRX02026238">
    <property type="protein sequence ID" value="KAK3251147.1"/>
    <property type="molecule type" value="Genomic_DNA"/>
</dbReference>
<protein>
    <recommendedName>
        <fullName evidence="4">Magnesium transporter MgtE intracellular domain-containing protein</fullName>
    </recommendedName>
</protein>
<name>A0AAE0C9Y9_9CHLO</name>